<feature type="site" description="Histone H3K4me3 binding" evidence="10">
    <location>
        <position position="367"/>
    </location>
</feature>
<keyword evidence="6 13" id="KW-0156">Chromatin regulator</keyword>
<dbReference type="STRING" id="933852.A0A0C2X8X7"/>
<dbReference type="EMBL" id="KN824312">
    <property type="protein sequence ID" value="KIM25652.1"/>
    <property type="molecule type" value="Genomic_DNA"/>
</dbReference>
<dbReference type="InterPro" id="IPR024610">
    <property type="entry name" value="ING_N_histone-binding"/>
</dbReference>
<organism evidence="16 17">
    <name type="scientific">Serendipita vermifera MAFF 305830</name>
    <dbReference type="NCBI Taxonomy" id="933852"/>
    <lineage>
        <taxon>Eukaryota</taxon>
        <taxon>Fungi</taxon>
        <taxon>Dikarya</taxon>
        <taxon>Basidiomycota</taxon>
        <taxon>Agaricomycotina</taxon>
        <taxon>Agaricomycetes</taxon>
        <taxon>Sebacinales</taxon>
        <taxon>Serendipitaceae</taxon>
        <taxon>Serendipita</taxon>
    </lineage>
</organism>
<dbReference type="GO" id="GO:0005634">
    <property type="term" value="C:nucleus"/>
    <property type="evidence" value="ECO:0007669"/>
    <property type="project" value="UniProtKB-SubCell"/>
</dbReference>
<dbReference type="GO" id="GO:0008270">
    <property type="term" value="F:zinc ion binding"/>
    <property type="evidence" value="ECO:0007669"/>
    <property type="project" value="UniProtKB-KW"/>
</dbReference>
<dbReference type="InterPro" id="IPR028651">
    <property type="entry name" value="ING_fam"/>
</dbReference>
<dbReference type="Proteomes" id="UP000054097">
    <property type="component" value="Unassembled WGS sequence"/>
</dbReference>
<keyword evidence="5 11" id="KW-0862">Zinc</keyword>
<protein>
    <recommendedName>
        <fullName evidence="13">Chromatin modification-related protein</fullName>
    </recommendedName>
</protein>
<evidence type="ECO:0000256" key="13">
    <source>
        <dbReference type="RuleBase" id="RU361213"/>
    </source>
</evidence>
<dbReference type="AlphaFoldDB" id="A0A0C2X8X7"/>
<feature type="site" description="Histone H3K4me3 binding" evidence="10">
    <location>
        <position position="354"/>
    </location>
</feature>
<dbReference type="Pfam" id="PF12998">
    <property type="entry name" value="ING"/>
    <property type="match status" value="1"/>
</dbReference>
<reference evidence="16 17" key="1">
    <citation type="submission" date="2014-04" db="EMBL/GenBank/DDBJ databases">
        <authorList>
            <consortium name="DOE Joint Genome Institute"/>
            <person name="Kuo A."/>
            <person name="Zuccaro A."/>
            <person name="Kohler A."/>
            <person name="Nagy L.G."/>
            <person name="Floudas D."/>
            <person name="Copeland A."/>
            <person name="Barry K.W."/>
            <person name="Cichocki N."/>
            <person name="Veneault-Fourrey C."/>
            <person name="LaButti K."/>
            <person name="Lindquist E.A."/>
            <person name="Lipzen A."/>
            <person name="Lundell T."/>
            <person name="Morin E."/>
            <person name="Murat C."/>
            <person name="Sun H."/>
            <person name="Tunlid A."/>
            <person name="Henrissat B."/>
            <person name="Grigoriev I.V."/>
            <person name="Hibbett D.S."/>
            <person name="Martin F."/>
            <person name="Nordberg H.P."/>
            <person name="Cantor M.N."/>
            <person name="Hua S.X."/>
        </authorList>
    </citation>
    <scope>NUCLEOTIDE SEQUENCE [LARGE SCALE GENOMIC DNA]</scope>
    <source>
        <strain evidence="16 17">MAFF 305830</strain>
    </source>
</reference>
<evidence type="ECO:0000256" key="9">
    <source>
        <dbReference type="ARBA" id="ARBA00023242"/>
    </source>
</evidence>
<dbReference type="HOGENOM" id="CLU_031900_2_0_1"/>
<comment type="function">
    <text evidence="13">Component of an histone acetyltransferase complex.</text>
</comment>
<dbReference type="OrthoDB" id="5411773at2759"/>
<feature type="compositionally biased region" description="Low complexity" evidence="14">
    <location>
        <begin position="218"/>
        <end position="241"/>
    </location>
</feature>
<dbReference type="PROSITE" id="PS50016">
    <property type="entry name" value="ZF_PHD_2"/>
    <property type="match status" value="1"/>
</dbReference>
<evidence type="ECO:0000313" key="17">
    <source>
        <dbReference type="Proteomes" id="UP000054097"/>
    </source>
</evidence>
<evidence type="ECO:0000256" key="6">
    <source>
        <dbReference type="ARBA" id="ARBA00022853"/>
    </source>
</evidence>
<dbReference type="InterPro" id="IPR011011">
    <property type="entry name" value="Znf_FYVE_PHD"/>
</dbReference>
<keyword evidence="17" id="KW-1185">Reference proteome</keyword>
<dbReference type="PANTHER" id="PTHR10333:SF103">
    <property type="entry name" value="INHIBITOR OF GROWTH PROTEIN 3"/>
    <property type="match status" value="1"/>
</dbReference>
<evidence type="ECO:0000256" key="2">
    <source>
        <dbReference type="ARBA" id="ARBA00010210"/>
    </source>
</evidence>
<feature type="binding site" evidence="11">
    <location>
        <position position="344"/>
    </location>
    <ligand>
        <name>Zn(2+)</name>
        <dbReference type="ChEBI" id="CHEBI:29105"/>
        <label>1</label>
    </ligand>
</feature>
<comment type="subcellular location">
    <subcellularLocation>
        <location evidence="1 13">Nucleus</location>
    </subcellularLocation>
</comment>
<dbReference type="SMART" id="SM01408">
    <property type="entry name" value="ING"/>
    <property type="match status" value="1"/>
</dbReference>
<comment type="similarity">
    <text evidence="2 13">Belongs to the ING family.</text>
</comment>
<keyword evidence="4 12" id="KW-0863">Zinc-finger</keyword>
<comment type="subunit">
    <text evidence="13">Component of an histone acetyltransferase complex. Interacts with H3K4me3 and to a lesser extent with H3K4me2.</text>
</comment>
<dbReference type="InterPro" id="IPR001965">
    <property type="entry name" value="Znf_PHD"/>
</dbReference>
<feature type="binding site" evidence="11">
    <location>
        <position position="385"/>
    </location>
    <ligand>
        <name>Zn(2+)</name>
        <dbReference type="ChEBI" id="CHEBI:29105"/>
        <label>2</label>
    </ligand>
</feature>
<comment type="domain">
    <text evidence="13">The PHD-type zinc finger mediates the binding to H3K4me3.</text>
</comment>
<feature type="compositionally biased region" description="Polar residues" evidence="14">
    <location>
        <begin position="299"/>
        <end position="310"/>
    </location>
</feature>
<feature type="region of interest" description="Disordered" evidence="14">
    <location>
        <begin position="399"/>
        <end position="420"/>
    </location>
</feature>
<accession>A0A0C2X8X7</accession>
<keyword evidence="3 11" id="KW-0479">Metal-binding</keyword>
<keyword evidence="7" id="KW-0805">Transcription regulation</keyword>
<dbReference type="GO" id="GO:0006325">
    <property type="term" value="P:chromatin organization"/>
    <property type="evidence" value="ECO:0007669"/>
    <property type="project" value="UniProtKB-KW"/>
</dbReference>
<keyword evidence="8" id="KW-0804">Transcription</keyword>
<evidence type="ECO:0000256" key="12">
    <source>
        <dbReference type="PROSITE-ProRule" id="PRU00146"/>
    </source>
</evidence>
<dbReference type="Gene3D" id="6.10.140.1740">
    <property type="match status" value="1"/>
</dbReference>
<feature type="domain" description="PHD-type" evidence="15">
    <location>
        <begin position="341"/>
        <end position="391"/>
    </location>
</feature>
<feature type="binding site" evidence="11">
    <location>
        <position position="369"/>
    </location>
    <ligand>
        <name>Zn(2+)</name>
        <dbReference type="ChEBI" id="CHEBI:29105"/>
        <label>1</label>
    </ligand>
</feature>
<dbReference type="CDD" id="cd15505">
    <property type="entry name" value="PHD_ING"/>
    <property type="match status" value="1"/>
</dbReference>
<evidence type="ECO:0000256" key="8">
    <source>
        <dbReference type="ARBA" id="ARBA00023163"/>
    </source>
</evidence>
<reference evidence="17" key="2">
    <citation type="submission" date="2015-01" db="EMBL/GenBank/DDBJ databases">
        <title>Evolutionary Origins and Diversification of the Mycorrhizal Mutualists.</title>
        <authorList>
            <consortium name="DOE Joint Genome Institute"/>
            <consortium name="Mycorrhizal Genomics Consortium"/>
            <person name="Kohler A."/>
            <person name="Kuo A."/>
            <person name="Nagy L.G."/>
            <person name="Floudas D."/>
            <person name="Copeland A."/>
            <person name="Barry K.W."/>
            <person name="Cichocki N."/>
            <person name="Veneault-Fourrey C."/>
            <person name="LaButti K."/>
            <person name="Lindquist E.A."/>
            <person name="Lipzen A."/>
            <person name="Lundell T."/>
            <person name="Morin E."/>
            <person name="Murat C."/>
            <person name="Riley R."/>
            <person name="Ohm R."/>
            <person name="Sun H."/>
            <person name="Tunlid A."/>
            <person name="Henrissat B."/>
            <person name="Grigoriev I.V."/>
            <person name="Hibbett D.S."/>
            <person name="Martin F."/>
        </authorList>
    </citation>
    <scope>NUCLEOTIDE SEQUENCE [LARGE SCALE GENOMIC DNA]</scope>
    <source>
        <strain evidence="17">MAFF 305830</strain>
    </source>
</reference>
<feature type="compositionally biased region" description="Low complexity" evidence="14">
    <location>
        <begin position="199"/>
        <end position="209"/>
    </location>
</feature>
<feature type="compositionally biased region" description="Low complexity" evidence="14">
    <location>
        <begin position="277"/>
        <end position="287"/>
    </location>
</feature>
<dbReference type="PANTHER" id="PTHR10333">
    <property type="entry name" value="INHIBITOR OF GROWTH PROTEIN"/>
    <property type="match status" value="1"/>
</dbReference>
<evidence type="ECO:0000256" key="14">
    <source>
        <dbReference type="SAM" id="MobiDB-lite"/>
    </source>
</evidence>
<name>A0A0C2X8X7_SERVB</name>
<feature type="binding site" evidence="11">
    <location>
        <position position="346"/>
    </location>
    <ligand>
        <name>Zn(2+)</name>
        <dbReference type="ChEBI" id="CHEBI:29105"/>
        <label>1</label>
    </ligand>
</feature>
<evidence type="ECO:0000256" key="3">
    <source>
        <dbReference type="ARBA" id="ARBA00022723"/>
    </source>
</evidence>
<dbReference type="SMART" id="SM00249">
    <property type="entry name" value="PHD"/>
    <property type="match status" value="1"/>
</dbReference>
<evidence type="ECO:0000313" key="16">
    <source>
        <dbReference type="EMBL" id="KIM25652.1"/>
    </source>
</evidence>
<evidence type="ECO:0000256" key="10">
    <source>
        <dbReference type="PIRSR" id="PIRSR628651-50"/>
    </source>
</evidence>
<evidence type="ECO:0000259" key="15">
    <source>
        <dbReference type="PROSITE" id="PS50016"/>
    </source>
</evidence>
<feature type="site" description="Histone H3K4me3 binding" evidence="10">
    <location>
        <position position="343"/>
    </location>
</feature>
<gene>
    <name evidence="16" type="ORF">M408DRAFT_17196</name>
</gene>
<keyword evidence="9 13" id="KW-0539">Nucleus</keyword>
<evidence type="ECO:0000256" key="4">
    <source>
        <dbReference type="ARBA" id="ARBA00022771"/>
    </source>
</evidence>
<evidence type="ECO:0000256" key="7">
    <source>
        <dbReference type="ARBA" id="ARBA00023015"/>
    </source>
</evidence>
<feature type="binding site" evidence="11">
    <location>
        <position position="372"/>
    </location>
    <ligand>
        <name>Zn(2+)</name>
        <dbReference type="ChEBI" id="CHEBI:29105"/>
        <label>1</label>
    </ligand>
</feature>
<dbReference type="SUPFAM" id="SSF57903">
    <property type="entry name" value="FYVE/PHD zinc finger"/>
    <property type="match status" value="1"/>
</dbReference>
<feature type="binding site" evidence="11">
    <location>
        <position position="357"/>
    </location>
    <ligand>
        <name>Zn(2+)</name>
        <dbReference type="ChEBI" id="CHEBI:29105"/>
        <label>2</label>
    </ligand>
</feature>
<dbReference type="InterPro" id="IPR019787">
    <property type="entry name" value="Znf_PHD-finger"/>
</dbReference>
<evidence type="ECO:0000256" key="5">
    <source>
        <dbReference type="ARBA" id="ARBA00022833"/>
    </source>
</evidence>
<proteinExistence type="inferred from homology"/>
<evidence type="ECO:0000256" key="1">
    <source>
        <dbReference type="ARBA" id="ARBA00004123"/>
    </source>
</evidence>
<feature type="site" description="Histone H3K4me3 binding" evidence="10">
    <location>
        <position position="358"/>
    </location>
</feature>
<dbReference type="Gene3D" id="3.30.40.10">
    <property type="entry name" value="Zinc/RING finger domain, C3HC4 (zinc finger)"/>
    <property type="match status" value="1"/>
</dbReference>
<feature type="region of interest" description="Disordered" evidence="14">
    <location>
        <begin position="194"/>
        <end position="341"/>
    </location>
</feature>
<sequence>MASAGEEAAVIAQEFVTSLDNVPAEVQFLLAEMRERESKILELQNRLGPRAAQYIRHASKNSLNEKDAQMFDKIQTDFERISALSDEKVELAKKLKRLLTKHANRLQVELGRITHPGEYTRSAIPYATPTVPISTHHLPALPTIAATPMTLNPVVRTPMTGVLATMQSDSISTAASVNAAPPAVAPVPTVLEPTGTSVSAAPSPASAPATKRRRLNSTAPAAPSAPGTPAATRPAAPRTSGNTTAVASNLAPITPSVPGTPSTSRPRRAASATVVNTSPSAPTTAAAGGQKNATERNMSESTVSSATTGTEAGGNGDDKDEEMADPGSASTGEGEGDNDDGPYCVCQEKSYGEMIGCDNGADCPYQWFHVACVHVQKPLPNTWYCDHCTKKLGFADNTGASLTTSATNKEDGRGARRRRK</sequence>
<dbReference type="InterPro" id="IPR013083">
    <property type="entry name" value="Znf_RING/FYVE/PHD"/>
</dbReference>
<feature type="binding site" evidence="11">
    <location>
        <position position="388"/>
    </location>
    <ligand>
        <name>Zn(2+)</name>
        <dbReference type="ChEBI" id="CHEBI:29105"/>
        <label>2</label>
    </ligand>
</feature>
<feature type="binding site" evidence="11">
    <location>
        <position position="363"/>
    </location>
    <ligand>
        <name>Zn(2+)</name>
        <dbReference type="ChEBI" id="CHEBI:29105"/>
        <label>2</label>
    </ligand>
</feature>
<dbReference type="CDD" id="cd16858">
    <property type="entry name" value="ING_ING3_Yng2p"/>
    <property type="match status" value="1"/>
</dbReference>
<dbReference type="GO" id="GO:0000785">
    <property type="term" value="C:chromatin"/>
    <property type="evidence" value="ECO:0007669"/>
    <property type="project" value="UniProtKB-ARBA"/>
</dbReference>
<evidence type="ECO:0000256" key="11">
    <source>
        <dbReference type="PIRSR" id="PIRSR628651-51"/>
    </source>
</evidence>